<sequence>MAPKTRKLVYLPDDDAMENNEGYCCTGCAGIDQNYNCVNHTKSQPSFVPNPVKKEEKPGGIFGDAPKPTLPPAVKVKEEKVKSNAF</sequence>
<name>S8DX09_9LAMI</name>
<proteinExistence type="predicted"/>
<feature type="region of interest" description="Disordered" evidence="1">
    <location>
        <begin position="45"/>
        <end position="71"/>
    </location>
</feature>
<reference evidence="2 3" key="1">
    <citation type="journal article" date="2013" name="BMC Genomics">
        <title>The miniature genome of a carnivorous plant Genlisea aurea contains a low number of genes and short non-coding sequences.</title>
        <authorList>
            <person name="Leushkin E.V."/>
            <person name="Sutormin R.A."/>
            <person name="Nabieva E.R."/>
            <person name="Penin A.A."/>
            <person name="Kondrashov A.S."/>
            <person name="Logacheva M.D."/>
        </authorList>
    </citation>
    <scope>NUCLEOTIDE SEQUENCE [LARGE SCALE GENOMIC DNA]</scope>
</reference>
<comment type="caution">
    <text evidence="2">The sequence shown here is derived from an EMBL/GenBank/DDBJ whole genome shotgun (WGS) entry which is preliminary data.</text>
</comment>
<evidence type="ECO:0000256" key="1">
    <source>
        <dbReference type="SAM" id="MobiDB-lite"/>
    </source>
</evidence>
<dbReference type="EMBL" id="AUSU01002927">
    <property type="protein sequence ID" value="EPS67788.1"/>
    <property type="molecule type" value="Genomic_DNA"/>
</dbReference>
<keyword evidence="3" id="KW-1185">Reference proteome</keyword>
<protein>
    <submittedName>
        <fullName evidence="2">Uncharacterized protein</fullName>
    </submittedName>
</protein>
<dbReference type="AlphaFoldDB" id="S8DX09"/>
<gene>
    <name evidence="2" type="ORF">M569_06987</name>
</gene>
<accession>S8DX09</accession>
<organism evidence="2 3">
    <name type="scientific">Genlisea aurea</name>
    <dbReference type="NCBI Taxonomy" id="192259"/>
    <lineage>
        <taxon>Eukaryota</taxon>
        <taxon>Viridiplantae</taxon>
        <taxon>Streptophyta</taxon>
        <taxon>Embryophyta</taxon>
        <taxon>Tracheophyta</taxon>
        <taxon>Spermatophyta</taxon>
        <taxon>Magnoliopsida</taxon>
        <taxon>eudicotyledons</taxon>
        <taxon>Gunneridae</taxon>
        <taxon>Pentapetalae</taxon>
        <taxon>asterids</taxon>
        <taxon>lamiids</taxon>
        <taxon>Lamiales</taxon>
        <taxon>Lentibulariaceae</taxon>
        <taxon>Genlisea</taxon>
    </lineage>
</organism>
<dbReference type="Proteomes" id="UP000015453">
    <property type="component" value="Unassembled WGS sequence"/>
</dbReference>
<evidence type="ECO:0000313" key="3">
    <source>
        <dbReference type="Proteomes" id="UP000015453"/>
    </source>
</evidence>
<dbReference type="OrthoDB" id="927470at2759"/>
<evidence type="ECO:0000313" key="2">
    <source>
        <dbReference type="EMBL" id="EPS67788.1"/>
    </source>
</evidence>